<organism evidence="2 3">
    <name type="scientific">Caldovatus aquaticus</name>
    <dbReference type="NCBI Taxonomy" id="2865671"/>
    <lineage>
        <taxon>Bacteria</taxon>
        <taxon>Pseudomonadati</taxon>
        <taxon>Pseudomonadota</taxon>
        <taxon>Alphaproteobacteria</taxon>
        <taxon>Acetobacterales</taxon>
        <taxon>Roseomonadaceae</taxon>
        <taxon>Caldovatus</taxon>
    </lineage>
</organism>
<dbReference type="InterPro" id="IPR036397">
    <property type="entry name" value="RNaseH_sf"/>
</dbReference>
<feature type="non-terminal residue" evidence="2">
    <location>
        <position position="149"/>
    </location>
</feature>
<dbReference type="Proteomes" id="UP001519924">
    <property type="component" value="Unassembled WGS sequence"/>
</dbReference>
<dbReference type="EMBL" id="JAHZUY010000129">
    <property type="protein sequence ID" value="MBW8271521.1"/>
    <property type="molecule type" value="Genomic_DNA"/>
</dbReference>
<reference evidence="2 3" key="1">
    <citation type="submission" date="2021-08" db="EMBL/GenBank/DDBJ databases">
        <title>Caldovatus sediminis gen. nov., sp. nov., a moderately thermophilic bacterium isolated from a hot spring.</title>
        <authorList>
            <person name="Hu C.-J."/>
            <person name="Li W.-J."/>
            <person name="Xian W.-D."/>
        </authorList>
    </citation>
    <scope>NUCLEOTIDE SEQUENCE [LARGE SCALE GENOMIC DNA]</scope>
    <source>
        <strain evidence="2 3">SYSU G05006</strain>
    </source>
</reference>
<evidence type="ECO:0000313" key="2">
    <source>
        <dbReference type="EMBL" id="MBW8271521.1"/>
    </source>
</evidence>
<name>A0ABS7F9L1_9PROT</name>
<evidence type="ECO:0000313" key="3">
    <source>
        <dbReference type="Proteomes" id="UP001519924"/>
    </source>
</evidence>
<comment type="caution">
    <text evidence="2">The sequence shown here is derived from an EMBL/GenBank/DDBJ whole genome shotgun (WGS) entry which is preliminary data.</text>
</comment>
<dbReference type="Pfam" id="PF13358">
    <property type="entry name" value="DDE_3"/>
    <property type="match status" value="1"/>
</dbReference>
<proteinExistence type="predicted"/>
<keyword evidence="3" id="KW-1185">Reference proteome</keyword>
<accession>A0ABS7F9L1</accession>
<evidence type="ECO:0000259" key="1">
    <source>
        <dbReference type="Pfam" id="PF13358"/>
    </source>
</evidence>
<dbReference type="InterPro" id="IPR038717">
    <property type="entry name" value="Tc1-like_DDE_dom"/>
</dbReference>
<feature type="domain" description="Tc1-like transposase DDE" evidence="1">
    <location>
        <begin position="16"/>
        <end position="145"/>
    </location>
</feature>
<sequence length="149" mass="15891">MTAALPAEARGRPVEVWWQDEARVGQQGTLTRVWTARGSCPAAPKDCRYSWAYPFGAVCPARGVAAGLALPAVHQRARSLHPAEISRPVAPGAHAVVVMDGAGCHQRGPGRRVPANIAPLLLPPYAPESNPVENAWGFLRSNKRANGVF</sequence>
<dbReference type="Gene3D" id="3.30.420.10">
    <property type="entry name" value="Ribonuclease H-like superfamily/Ribonuclease H"/>
    <property type="match status" value="1"/>
</dbReference>
<protein>
    <submittedName>
        <fullName evidence="2">Transposase</fullName>
    </submittedName>
</protein>
<gene>
    <name evidence="2" type="ORF">K1J50_18775</name>
</gene>